<dbReference type="Proteomes" id="UP000283509">
    <property type="component" value="Unassembled WGS sequence"/>
</dbReference>
<accession>A0A423SVQ2</accession>
<comment type="caution">
    <text evidence="3">The sequence shown here is derived from an EMBL/GenBank/DDBJ whole genome shotgun (WGS) entry which is preliminary data.</text>
</comment>
<feature type="compositionally biased region" description="Basic and acidic residues" evidence="2">
    <location>
        <begin position="237"/>
        <end position="255"/>
    </location>
</feature>
<protein>
    <submittedName>
        <fullName evidence="3">Uncharacterized protein</fullName>
    </submittedName>
</protein>
<organism evidence="3 4">
    <name type="scientific">Penaeus vannamei</name>
    <name type="common">Whiteleg shrimp</name>
    <name type="synonym">Litopenaeus vannamei</name>
    <dbReference type="NCBI Taxonomy" id="6689"/>
    <lineage>
        <taxon>Eukaryota</taxon>
        <taxon>Metazoa</taxon>
        <taxon>Ecdysozoa</taxon>
        <taxon>Arthropoda</taxon>
        <taxon>Crustacea</taxon>
        <taxon>Multicrustacea</taxon>
        <taxon>Malacostraca</taxon>
        <taxon>Eumalacostraca</taxon>
        <taxon>Eucarida</taxon>
        <taxon>Decapoda</taxon>
        <taxon>Dendrobranchiata</taxon>
        <taxon>Penaeoidea</taxon>
        <taxon>Penaeidae</taxon>
        <taxon>Penaeus</taxon>
    </lineage>
</organism>
<dbReference type="EMBL" id="QCYY01002696">
    <property type="protein sequence ID" value="ROT68282.1"/>
    <property type="molecule type" value="Genomic_DNA"/>
</dbReference>
<evidence type="ECO:0000313" key="4">
    <source>
        <dbReference type="Proteomes" id="UP000283509"/>
    </source>
</evidence>
<evidence type="ECO:0000256" key="1">
    <source>
        <dbReference type="SAM" id="Coils"/>
    </source>
</evidence>
<sequence>MMDVAELFNNVSGAILLERQAREEVALLTKELERSKTQLQEAEKCIAVYNKKLQDLVQNYAALSPVIEKKNHLVKEVTSLREKLQEVEKKHSEEVDTLKVQQQEAAKEGQETVEATRAEPRKPLAEENSPGYSSRKGELLDFFQSLELAYGGQPKELAEKHQAALKELEDLLQKEKVDKKAEAEHHSKVIEEMRRKHHQEMESLRGRLQLLQQSMSSRATSNMDLFANKLQATRAEFEDQISARDSRITKLEESSPRQGVPAPPAAPDCMRGVVTNSASTPTSSPGNRPESRPGEAVSPKEGDGDLNAEGASDPGTSASSSTTPTVRESDETPRGPAASVAGVSRMDKKRKLYSGESLLQDPSV</sequence>
<dbReference type="OrthoDB" id="6377613at2759"/>
<feature type="region of interest" description="Disordered" evidence="2">
    <location>
        <begin position="102"/>
        <end position="133"/>
    </location>
</feature>
<reference evidence="3 4" key="1">
    <citation type="submission" date="2018-04" db="EMBL/GenBank/DDBJ databases">
        <authorList>
            <person name="Zhang X."/>
            <person name="Yuan J."/>
            <person name="Li F."/>
            <person name="Xiang J."/>
        </authorList>
    </citation>
    <scope>NUCLEOTIDE SEQUENCE [LARGE SCALE GENOMIC DNA]</scope>
    <source>
        <tissue evidence="3">Muscle</tissue>
    </source>
</reference>
<name>A0A423SVQ2_PENVA</name>
<feature type="compositionally biased region" description="Polar residues" evidence="2">
    <location>
        <begin position="274"/>
        <end position="286"/>
    </location>
</feature>
<keyword evidence="1" id="KW-0175">Coiled coil</keyword>
<gene>
    <name evidence="3" type="ORF">C7M84_013584</name>
</gene>
<reference evidence="3 4" key="2">
    <citation type="submission" date="2019-01" db="EMBL/GenBank/DDBJ databases">
        <title>The decoding of complex shrimp genome reveals the adaptation for benthos swimmer, frequently molting mechanism and breeding impact on genome.</title>
        <authorList>
            <person name="Sun Y."/>
            <person name="Gao Y."/>
            <person name="Yu Y."/>
        </authorList>
    </citation>
    <scope>NUCLEOTIDE SEQUENCE [LARGE SCALE GENOMIC DNA]</scope>
    <source>
        <tissue evidence="3">Muscle</tissue>
    </source>
</reference>
<feature type="region of interest" description="Disordered" evidence="2">
    <location>
        <begin position="237"/>
        <end position="364"/>
    </location>
</feature>
<feature type="coiled-coil region" evidence="1">
    <location>
        <begin position="158"/>
        <end position="214"/>
    </location>
</feature>
<evidence type="ECO:0000256" key="2">
    <source>
        <dbReference type="SAM" id="MobiDB-lite"/>
    </source>
</evidence>
<dbReference type="AlphaFoldDB" id="A0A423SVQ2"/>
<evidence type="ECO:0000313" key="3">
    <source>
        <dbReference type="EMBL" id="ROT68282.1"/>
    </source>
</evidence>
<proteinExistence type="predicted"/>
<keyword evidence="4" id="KW-1185">Reference proteome</keyword>
<feature type="compositionally biased region" description="Basic and acidic residues" evidence="2">
    <location>
        <begin position="289"/>
        <end position="303"/>
    </location>
</feature>
<feature type="compositionally biased region" description="Basic and acidic residues" evidence="2">
    <location>
        <begin position="105"/>
        <end position="125"/>
    </location>
</feature>
<feature type="compositionally biased region" description="Low complexity" evidence="2">
    <location>
        <begin position="310"/>
        <end position="325"/>
    </location>
</feature>